<evidence type="ECO:0000259" key="2">
    <source>
        <dbReference type="PROSITE" id="PS50181"/>
    </source>
</evidence>
<dbReference type="InterPro" id="IPR036047">
    <property type="entry name" value="F-box-like_dom_sf"/>
</dbReference>
<dbReference type="InterPro" id="IPR057207">
    <property type="entry name" value="FBXL15_LRR"/>
</dbReference>
<gene>
    <name evidence="3" type="ORF">LSH36_105g05029</name>
</gene>
<dbReference type="SMART" id="SM00256">
    <property type="entry name" value="FBOX"/>
    <property type="match status" value="1"/>
</dbReference>
<dbReference type="InterPro" id="IPR032675">
    <property type="entry name" value="LRR_dom_sf"/>
</dbReference>
<feature type="domain" description="F-box" evidence="2">
    <location>
        <begin position="12"/>
        <end position="58"/>
    </location>
</feature>
<dbReference type="PANTHER" id="PTHR13318:SF190">
    <property type="entry name" value="PARTNER OF PAIRED, ISOFORM B"/>
    <property type="match status" value="1"/>
</dbReference>
<dbReference type="Gene3D" id="1.20.1280.50">
    <property type="match status" value="1"/>
</dbReference>
<evidence type="ECO:0000256" key="1">
    <source>
        <dbReference type="ARBA" id="ARBA00022786"/>
    </source>
</evidence>
<dbReference type="GO" id="GO:0031146">
    <property type="term" value="P:SCF-dependent proteasomal ubiquitin-dependent protein catabolic process"/>
    <property type="evidence" value="ECO:0007669"/>
    <property type="project" value="TreeGrafter"/>
</dbReference>
<dbReference type="Pfam" id="PF12937">
    <property type="entry name" value="F-box-like"/>
    <property type="match status" value="1"/>
</dbReference>
<dbReference type="GO" id="GO:0019005">
    <property type="term" value="C:SCF ubiquitin ligase complex"/>
    <property type="evidence" value="ECO:0007669"/>
    <property type="project" value="TreeGrafter"/>
</dbReference>
<reference evidence="3" key="1">
    <citation type="journal article" date="2023" name="Mol. Biol. Evol.">
        <title>Third-Generation Sequencing Reveals the Adaptive Role of the Epigenome in Three Deep-Sea Polychaetes.</title>
        <authorList>
            <person name="Perez M."/>
            <person name="Aroh O."/>
            <person name="Sun Y."/>
            <person name="Lan Y."/>
            <person name="Juniper S.K."/>
            <person name="Young C.R."/>
            <person name="Angers B."/>
            <person name="Qian P.Y."/>
        </authorList>
    </citation>
    <scope>NUCLEOTIDE SEQUENCE</scope>
    <source>
        <strain evidence="3">P08H-3</strain>
    </source>
</reference>
<comment type="caution">
    <text evidence="3">The sequence shown here is derived from an EMBL/GenBank/DDBJ whole genome shotgun (WGS) entry which is preliminary data.</text>
</comment>
<sequence>MDRGVIGERRRNEHISCLFPEILATIFSYLDVRDKGRAAQVCRSWRDAAYHRIVWRRVEAKLHLKRSNPSLFPSLVRRGIRRVQVLSLRRSLRELVQGIPDLYSLNLSGCFNVTDKGLLHAFHDDLPSLTVLNLSFCKQISDSTLQWIARFLHNLEVLELGGCSNISSNGLLLLSLELTKLRYLNLRSCRALTDAGIGHLAGVSNVMTAPYGTVVLEHLVLQDCRNLTDQALLYVSKGLPNLKTINLSFCSGVTDTGLRYLAKMPHLVELNLRSCDEISDIGIGFLAEGGSRVKSLDFSFCPRMGDQALLHISQGLFHLRSLSVCACNITDEGLCKLIRTAHDLDTLNIGQCNKLTDKTLILISERLKHLTSIDLYGCTKITTVGLERIMQLPSLATLNLGLWHKR</sequence>
<dbReference type="Pfam" id="PF25372">
    <property type="entry name" value="DUF7885"/>
    <property type="match status" value="2"/>
</dbReference>
<dbReference type="Proteomes" id="UP001208570">
    <property type="component" value="Unassembled WGS sequence"/>
</dbReference>
<dbReference type="SUPFAM" id="SSF81383">
    <property type="entry name" value="F-box domain"/>
    <property type="match status" value="1"/>
</dbReference>
<keyword evidence="1" id="KW-0833">Ubl conjugation pathway</keyword>
<organism evidence="3 4">
    <name type="scientific">Paralvinella palmiformis</name>
    <dbReference type="NCBI Taxonomy" id="53620"/>
    <lineage>
        <taxon>Eukaryota</taxon>
        <taxon>Metazoa</taxon>
        <taxon>Spiralia</taxon>
        <taxon>Lophotrochozoa</taxon>
        <taxon>Annelida</taxon>
        <taxon>Polychaeta</taxon>
        <taxon>Sedentaria</taxon>
        <taxon>Canalipalpata</taxon>
        <taxon>Terebellida</taxon>
        <taxon>Terebelliformia</taxon>
        <taxon>Alvinellidae</taxon>
        <taxon>Paralvinella</taxon>
    </lineage>
</organism>
<dbReference type="InterPro" id="IPR047932">
    <property type="entry name" value="FBXL14_F-box"/>
</dbReference>
<dbReference type="PROSITE" id="PS50181">
    <property type="entry name" value="FBOX"/>
    <property type="match status" value="1"/>
</dbReference>
<evidence type="ECO:0000313" key="4">
    <source>
        <dbReference type="Proteomes" id="UP001208570"/>
    </source>
</evidence>
<dbReference type="EMBL" id="JAODUP010000105">
    <property type="protein sequence ID" value="KAK2162054.1"/>
    <property type="molecule type" value="Genomic_DNA"/>
</dbReference>
<dbReference type="SUPFAM" id="SSF52047">
    <property type="entry name" value="RNI-like"/>
    <property type="match status" value="1"/>
</dbReference>
<name>A0AAD9NCD4_9ANNE</name>
<dbReference type="InterPro" id="IPR001810">
    <property type="entry name" value="F-box_dom"/>
</dbReference>
<keyword evidence="4" id="KW-1185">Reference proteome</keyword>
<accession>A0AAD9NCD4</accession>
<dbReference type="InterPro" id="IPR006553">
    <property type="entry name" value="Leu-rich_rpt_Cys-con_subtyp"/>
</dbReference>
<dbReference type="AlphaFoldDB" id="A0AAD9NCD4"/>
<dbReference type="FunFam" id="1.20.1280.50:FF:000059">
    <property type="entry name" value="Partner of Paired"/>
    <property type="match status" value="1"/>
</dbReference>
<dbReference type="CDD" id="cd22125">
    <property type="entry name" value="F-box_FBXL14"/>
    <property type="match status" value="1"/>
</dbReference>
<dbReference type="FunFam" id="3.80.10.10:FF:000051">
    <property type="entry name" value="F-box and leucine-rich repeat protein 14"/>
    <property type="match status" value="1"/>
</dbReference>
<dbReference type="SMART" id="SM00367">
    <property type="entry name" value="LRR_CC"/>
    <property type="match status" value="11"/>
</dbReference>
<dbReference type="Gene3D" id="3.80.10.10">
    <property type="entry name" value="Ribonuclease Inhibitor"/>
    <property type="match status" value="3"/>
</dbReference>
<proteinExistence type="predicted"/>
<evidence type="ECO:0000313" key="3">
    <source>
        <dbReference type="EMBL" id="KAK2162054.1"/>
    </source>
</evidence>
<protein>
    <recommendedName>
        <fullName evidence="2">F-box domain-containing protein</fullName>
    </recommendedName>
</protein>
<dbReference type="PANTHER" id="PTHR13318">
    <property type="entry name" value="PARTNER OF PAIRED, ISOFORM B-RELATED"/>
    <property type="match status" value="1"/>
</dbReference>